<dbReference type="EMBL" id="JBHSUS010000001">
    <property type="protein sequence ID" value="MFC6439819.1"/>
    <property type="molecule type" value="Genomic_DNA"/>
</dbReference>
<sequence>MSLPSKTIECPNCGHHMHVEFDTSNGDQDYIEDCSNCCNPIHLTLHIDDQHGKIQLMVSSDDEQIY</sequence>
<reference evidence="2" key="1">
    <citation type="journal article" date="2019" name="Int. J. Syst. Evol. Microbiol.">
        <title>The Global Catalogue of Microorganisms (GCM) 10K type strain sequencing project: providing services to taxonomists for standard genome sequencing and annotation.</title>
        <authorList>
            <consortium name="The Broad Institute Genomics Platform"/>
            <consortium name="The Broad Institute Genome Sequencing Center for Infectious Disease"/>
            <person name="Wu L."/>
            <person name="Ma J."/>
        </authorList>
    </citation>
    <scope>NUCLEOTIDE SEQUENCE [LARGE SCALE GENOMIC DNA]</scope>
    <source>
        <strain evidence="2">CGMCC 1.16031</strain>
    </source>
</reference>
<organism evidence="1 2">
    <name type="scientific">Pseudobowmanella zhangzhouensis</name>
    <dbReference type="NCBI Taxonomy" id="1537679"/>
    <lineage>
        <taxon>Bacteria</taxon>
        <taxon>Pseudomonadati</taxon>
        <taxon>Pseudomonadota</taxon>
        <taxon>Gammaproteobacteria</taxon>
        <taxon>Alteromonadales</taxon>
        <taxon>Alteromonadaceae</taxon>
    </lineage>
</organism>
<evidence type="ECO:0000313" key="1">
    <source>
        <dbReference type="EMBL" id="MFC6439819.1"/>
    </source>
</evidence>
<evidence type="ECO:0000313" key="2">
    <source>
        <dbReference type="Proteomes" id="UP001596364"/>
    </source>
</evidence>
<dbReference type="PIRSF" id="PIRSF037225">
    <property type="entry name" value="UCP037225"/>
    <property type="match status" value="1"/>
</dbReference>
<dbReference type="RefSeq" id="WP_131256708.1">
    <property type="nucleotide sequence ID" value="NZ_JBHSUS010000001.1"/>
</dbReference>
<dbReference type="Pfam" id="PF14255">
    <property type="entry name" value="Zn_ribbon_21"/>
    <property type="match status" value="1"/>
</dbReference>
<gene>
    <name evidence="1" type="ORF">ACFP85_06620</name>
</gene>
<keyword evidence="2" id="KW-1185">Reference proteome</keyword>
<dbReference type="Proteomes" id="UP001596364">
    <property type="component" value="Unassembled WGS sequence"/>
</dbReference>
<comment type="caution">
    <text evidence="1">The sequence shown here is derived from an EMBL/GenBank/DDBJ whole genome shotgun (WGS) entry which is preliminary data.</text>
</comment>
<dbReference type="InterPro" id="IPR025990">
    <property type="entry name" value="zinc_ribbon_bacterial"/>
</dbReference>
<name>A0ABW1XMF7_9ALTE</name>
<accession>A0ABW1XMF7</accession>
<dbReference type="InterPro" id="IPR017143">
    <property type="entry name" value="UCP037225"/>
</dbReference>
<proteinExistence type="predicted"/>
<protein>
    <submittedName>
        <fullName evidence="1">CPXCG motif-containing cysteine-rich protein</fullName>
    </submittedName>
</protein>